<sequence length="327" mass="36825">MLRIVKPKTKRAKRELEKRAPKLEENVKKLLLLHGTSVSSVVKAVISDIYHLKKTGRNAIKLTRKNDNVRPFESGGETSLEFLSQKTDCSLFAFGSHSKKRPHNLVLGRMYDYHVYDLIEVGIDQYKSIASLGGGRKLAPQEGSKPCFVFVGEAFEAKEQFKQLKEIILDLFRGEVVETVNLVGLDRVFVCVAAADKVLLRHCGIRLMKSGSKVPAIELVEVGPSLDLTIRRNRLPSGDLKKEAMKTPFKTTKKKVKNVSGDSFAGKVGRIYVPRQEVEGMALTKMKGLKRERREAAIWRSGDGNGMKSPRDHKLLQHKKQRIDKYS</sequence>
<proteinExistence type="predicted"/>
<keyword evidence="2" id="KW-1185">Reference proteome</keyword>
<gene>
    <name evidence="1" type="ORF">O6H91_06G048800</name>
</gene>
<dbReference type="EMBL" id="CM055097">
    <property type="protein sequence ID" value="KAJ7552290.1"/>
    <property type="molecule type" value="Genomic_DNA"/>
</dbReference>
<evidence type="ECO:0000313" key="1">
    <source>
        <dbReference type="EMBL" id="KAJ7552290.1"/>
    </source>
</evidence>
<reference evidence="2" key="1">
    <citation type="journal article" date="2024" name="Proc. Natl. Acad. Sci. U.S.A.">
        <title>Extraordinary preservation of gene collinearity over three hundred million years revealed in homosporous lycophytes.</title>
        <authorList>
            <person name="Li C."/>
            <person name="Wickell D."/>
            <person name="Kuo L.Y."/>
            <person name="Chen X."/>
            <person name="Nie B."/>
            <person name="Liao X."/>
            <person name="Peng D."/>
            <person name="Ji J."/>
            <person name="Jenkins J."/>
            <person name="Williams M."/>
            <person name="Shu S."/>
            <person name="Plott C."/>
            <person name="Barry K."/>
            <person name="Rajasekar S."/>
            <person name="Grimwood J."/>
            <person name="Han X."/>
            <person name="Sun S."/>
            <person name="Hou Z."/>
            <person name="He W."/>
            <person name="Dai G."/>
            <person name="Sun C."/>
            <person name="Schmutz J."/>
            <person name="Leebens-Mack J.H."/>
            <person name="Li F.W."/>
            <person name="Wang L."/>
        </authorList>
    </citation>
    <scope>NUCLEOTIDE SEQUENCE [LARGE SCALE GENOMIC DNA]</scope>
    <source>
        <strain evidence="2">cv. PW_Plant_1</strain>
    </source>
</reference>
<organism evidence="1 2">
    <name type="scientific">Diphasiastrum complanatum</name>
    <name type="common">Issler's clubmoss</name>
    <name type="synonym">Lycopodium complanatum</name>
    <dbReference type="NCBI Taxonomy" id="34168"/>
    <lineage>
        <taxon>Eukaryota</taxon>
        <taxon>Viridiplantae</taxon>
        <taxon>Streptophyta</taxon>
        <taxon>Embryophyta</taxon>
        <taxon>Tracheophyta</taxon>
        <taxon>Lycopodiopsida</taxon>
        <taxon>Lycopodiales</taxon>
        <taxon>Lycopodiaceae</taxon>
        <taxon>Lycopodioideae</taxon>
        <taxon>Diphasiastrum</taxon>
    </lineage>
</organism>
<dbReference type="Proteomes" id="UP001162992">
    <property type="component" value="Chromosome 6"/>
</dbReference>
<protein>
    <submittedName>
        <fullName evidence="1">Uncharacterized protein</fullName>
    </submittedName>
</protein>
<accession>A0ACC2DDU2</accession>
<evidence type="ECO:0000313" key="2">
    <source>
        <dbReference type="Proteomes" id="UP001162992"/>
    </source>
</evidence>
<name>A0ACC2DDU2_DIPCM</name>
<comment type="caution">
    <text evidence="1">The sequence shown here is derived from an EMBL/GenBank/DDBJ whole genome shotgun (WGS) entry which is preliminary data.</text>
</comment>